<protein>
    <submittedName>
        <fullName evidence="2">Uncharacterized protein</fullName>
    </submittedName>
</protein>
<evidence type="ECO:0000313" key="3">
    <source>
        <dbReference type="Proteomes" id="UP001143480"/>
    </source>
</evidence>
<evidence type="ECO:0000313" key="2">
    <source>
        <dbReference type="EMBL" id="GLL06424.1"/>
    </source>
</evidence>
<dbReference type="Proteomes" id="UP001143480">
    <property type="component" value="Unassembled WGS sequence"/>
</dbReference>
<keyword evidence="3" id="KW-1185">Reference proteome</keyword>
<dbReference type="EMBL" id="BSFP01000072">
    <property type="protein sequence ID" value="GLL06424.1"/>
    <property type="molecule type" value="Genomic_DNA"/>
</dbReference>
<reference evidence="2" key="1">
    <citation type="journal article" date="2014" name="Int. J. Syst. Evol. Microbiol.">
        <title>Complete genome sequence of Corynebacterium casei LMG S-19264T (=DSM 44701T), isolated from a smear-ripened cheese.</title>
        <authorList>
            <consortium name="US DOE Joint Genome Institute (JGI-PGF)"/>
            <person name="Walter F."/>
            <person name="Albersmeier A."/>
            <person name="Kalinowski J."/>
            <person name="Ruckert C."/>
        </authorList>
    </citation>
    <scope>NUCLEOTIDE SEQUENCE</scope>
    <source>
        <strain evidence="2">VKM Ac-1321</strain>
    </source>
</reference>
<dbReference type="RefSeq" id="WP_261965282.1">
    <property type="nucleotide sequence ID" value="NZ_BAAAXA010000001.1"/>
</dbReference>
<proteinExistence type="predicted"/>
<dbReference type="AlphaFoldDB" id="A0A9W6KTJ0"/>
<gene>
    <name evidence="2" type="ORF">GCM10017581_081740</name>
</gene>
<feature type="compositionally biased region" description="Polar residues" evidence="1">
    <location>
        <begin position="1"/>
        <end position="16"/>
    </location>
</feature>
<evidence type="ECO:0000256" key="1">
    <source>
        <dbReference type="SAM" id="MobiDB-lite"/>
    </source>
</evidence>
<sequence length="110" mass="11325">MHRPTGSSPAASSLTFKQAVADRPGSTGAIGGGGATTDGDHQLGLRLSRPAAPLDVAPATGREDANGCALDRKAGPYFLQPIYPFGVRSWSVEMTGPPNNQITVQALCGY</sequence>
<accession>A0A9W6KTJ0</accession>
<organism evidence="2 3">
    <name type="scientific">Dactylosporangium matsuzakiense</name>
    <dbReference type="NCBI Taxonomy" id="53360"/>
    <lineage>
        <taxon>Bacteria</taxon>
        <taxon>Bacillati</taxon>
        <taxon>Actinomycetota</taxon>
        <taxon>Actinomycetes</taxon>
        <taxon>Micromonosporales</taxon>
        <taxon>Micromonosporaceae</taxon>
        <taxon>Dactylosporangium</taxon>
    </lineage>
</organism>
<feature type="region of interest" description="Disordered" evidence="1">
    <location>
        <begin position="1"/>
        <end position="64"/>
    </location>
</feature>
<name>A0A9W6KTJ0_9ACTN</name>
<comment type="caution">
    <text evidence="2">The sequence shown here is derived from an EMBL/GenBank/DDBJ whole genome shotgun (WGS) entry which is preliminary data.</text>
</comment>
<reference evidence="2" key="2">
    <citation type="submission" date="2023-01" db="EMBL/GenBank/DDBJ databases">
        <authorList>
            <person name="Sun Q."/>
            <person name="Evtushenko L."/>
        </authorList>
    </citation>
    <scope>NUCLEOTIDE SEQUENCE</scope>
    <source>
        <strain evidence="2">VKM Ac-1321</strain>
    </source>
</reference>